<evidence type="ECO:0000256" key="2">
    <source>
        <dbReference type="ARBA" id="ARBA00009166"/>
    </source>
</evidence>
<reference evidence="8" key="1">
    <citation type="submission" date="2020-12" db="UniProtKB">
        <authorList>
            <consortium name="WormBaseParasite"/>
        </authorList>
    </citation>
    <scope>IDENTIFICATION</scope>
    <source>
        <strain evidence="8">MHco3</strain>
    </source>
</reference>
<feature type="transmembrane region" description="Helical" evidence="6">
    <location>
        <begin position="43"/>
        <end position="62"/>
    </location>
</feature>
<feature type="transmembrane region" description="Helical" evidence="6">
    <location>
        <begin position="130"/>
        <end position="151"/>
    </location>
</feature>
<feature type="transmembrane region" description="Helical" evidence="6">
    <location>
        <begin position="234"/>
        <end position="254"/>
    </location>
</feature>
<keyword evidence="4 6" id="KW-1133">Transmembrane helix</keyword>
<dbReference type="SUPFAM" id="SSF81321">
    <property type="entry name" value="Family A G protein-coupled receptor-like"/>
    <property type="match status" value="1"/>
</dbReference>
<keyword evidence="3 6" id="KW-0812">Transmembrane</keyword>
<comment type="subcellular location">
    <subcellularLocation>
        <location evidence="1">Membrane</location>
        <topology evidence="1">Multi-pass membrane protein</topology>
    </subcellularLocation>
</comment>
<proteinExistence type="inferred from homology"/>
<dbReference type="WBParaSite" id="HCON_00127330-00001">
    <property type="protein sequence ID" value="HCON_00127330-00001"/>
    <property type="gene ID" value="HCON_00127330"/>
</dbReference>
<feature type="transmembrane region" description="Helical" evidence="6">
    <location>
        <begin position="188"/>
        <end position="206"/>
    </location>
</feature>
<dbReference type="Proteomes" id="UP000025227">
    <property type="component" value="Unplaced"/>
</dbReference>
<accession>A0A7I4YPC1</accession>
<dbReference type="OrthoDB" id="5867069at2759"/>
<dbReference type="GO" id="GO:0016020">
    <property type="term" value="C:membrane"/>
    <property type="evidence" value="ECO:0007669"/>
    <property type="project" value="UniProtKB-SubCell"/>
</dbReference>
<evidence type="ECO:0000256" key="5">
    <source>
        <dbReference type="ARBA" id="ARBA00023136"/>
    </source>
</evidence>
<feature type="transmembrane region" description="Helical" evidence="6">
    <location>
        <begin position="266"/>
        <end position="287"/>
    </location>
</feature>
<feature type="transmembrane region" description="Helical" evidence="6">
    <location>
        <begin position="6"/>
        <end position="31"/>
    </location>
</feature>
<sequence>MDTTELFTLILHTSFDSMGMLLNAVLFYLVLFRTPNQLKLYSILIGNAAVTDFLACFFSFLIQQRIIPIGRSLIYFSYGPCRLIGTEFCYITYCAMMSCHTHSLYSLLLSFSFRHYVLKRQHPTAQSLKLVIFLITIPSILLFVIACFANGPAAELITILVQKMPEYDIVEETISGHPSIMEWRTLTSILPIATPVVPVLLGILMFRRRIMAILSKHSLSEHTEILHKQLLKALTYQSLLPGLFFLALLCYLCSQLDLYHHPFLESLTLSFLSCYPVLSPVMSLWYIRSYRQRITQYFPFALRRISSHLTVEPSSRPVQRCFSVGVRQQK</sequence>
<dbReference type="PANTHER" id="PTHR22945">
    <property type="entry name" value="SERPENTINE RECEPTOR, CLASS D DELTA"/>
    <property type="match status" value="1"/>
</dbReference>
<dbReference type="Gene3D" id="1.20.1070.10">
    <property type="entry name" value="Rhodopsin 7-helix transmembrane proteins"/>
    <property type="match status" value="1"/>
</dbReference>
<dbReference type="PANTHER" id="PTHR22945:SF90">
    <property type="entry name" value="G_PROTEIN_RECEP_F1_2 DOMAIN-CONTAINING PROTEIN"/>
    <property type="match status" value="1"/>
</dbReference>
<dbReference type="InterPro" id="IPR050920">
    <property type="entry name" value="Nematode_rcpt-like_delta"/>
</dbReference>
<keyword evidence="7" id="KW-1185">Reference proteome</keyword>
<protein>
    <submittedName>
        <fullName evidence="8">G_PROTEIN_RECEP_F1_2 domain-containing protein</fullName>
    </submittedName>
</protein>
<feature type="transmembrane region" description="Helical" evidence="6">
    <location>
        <begin position="90"/>
        <end position="109"/>
    </location>
</feature>
<evidence type="ECO:0000256" key="4">
    <source>
        <dbReference type="ARBA" id="ARBA00022989"/>
    </source>
</evidence>
<evidence type="ECO:0000256" key="6">
    <source>
        <dbReference type="SAM" id="Phobius"/>
    </source>
</evidence>
<evidence type="ECO:0000313" key="8">
    <source>
        <dbReference type="WBParaSite" id="HCON_00127330-00001"/>
    </source>
</evidence>
<evidence type="ECO:0000256" key="3">
    <source>
        <dbReference type="ARBA" id="ARBA00022692"/>
    </source>
</evidence>
<dbReference type="AlphaFoldDB" id="A0A7I4YPC1"/>
<organism evidence="7 8">
    <name type="scientific">Haemonchus contortus</name>
    <name type="common">Barber pole worm</name>
    <dbReference type="NCBI Taxonomy" id="6289"/>
    <lineage>
        <taxon>Eukaryota</taxon>
        <taxon>Metazoa</taxon>
        <taxon>Ecdysozoa</taxon>
        <taxon>Nematoda</taxon>
        <taxon>Chromadorea</taxon>
        <taxon>Rhabditida</taxon>
        <taxon>Rhabditina</taxon>
        <taxon>Rhabditomorpha</taxon>
        <taxon>Strongyloidea</taxon>
        <taxon>Trichostrongylidae</taxon>
        <taxon>Haemonchus</taxon>
    </lineage>
</organism>
<evidence type="ECO:0000313" key="7">
    <source>
        <dbReference type="Proteomes" id="UP000025227"/>
    </source>
</evidence>
<comment type="similarity">
    <text evidence="2">Belongs to the nematode receptor-like protein srd family.</text>
</comment>
<dbReference type="Pfam" id="PF10317">
    <property type="entry name" value="7TM_GPCR_Srd"/>
    <property type="match status" value="1"/>
</dbReference>
<keyword evidence="5 6" id="KW-0472">Membrane</keyword>
<name>A0A7I4YPC1_HAECO</name>
<evidence type="ECO:0000256" key="1">
    <source>
        <dbReference type="ARBA" id="ARBA00004141"/>
    </source>
</evidence>
<dbReference type="InterPro" id="IPR019421">
    <property type="entry name" value="7TM_GPCR_serpentine_rcpt_Srd"/>
</dbReference>